<name>F4G2P2_METCR</name>
<dbReference type="GeneID" id="10493176"/>
<evidence type="ECO:0000256" key="1">
    <source>
        <dbReference type="ARBA" id="ARBA00005519"/>
    </source>
</evidence>
<dbReference type="Gene3D" id="2.60.120.180">
    <property type="match status" value="1"/>
</dbReference>
<dbReference type="Proteomes" id="UP000007812">
    <property type="component" value="Chromosome"/>
</dbReference>
<comment type="similarity">
    <text evidence="1">Belongs to the glycosyl hydrolase 12 (cellulase H) family.</text>
</comment>
<dbReference type="eggNOG" id="arCOG03858">
    <property type="taxonomic scope" value="Archaea"/>
</dbReference>
<evidence type="ECO:0000256" key="2">
    <source>
        <dbReference type="SAM" id="Phobius"/>
    </source>
</evidence>
<dbReference type="InterPro" id="IPR013320">
    <property type="entry name" value="ConA-like_dom_sf"/>
</dbReference>
<dbReference type="GO" id="GO:0000272">
    <property type="term" value="P:polysaccharide catabolic process"/>
    <property type="evidence" value="ECO:0007669"/>
    <property type="project" value="InterPro"/>
</dbReference>
<dbReference type="SUPFAM" id="SSF49899">
    <property type="entry name" value="Concanavalin A-like lectins/glucanases"/>
    <property type="match status" value="1"/>
</dbReference>
<dbReference type="InterPro" id="IPR013319">
    <property type="entry name" value="GH11/12"/>
</dbReference>
<dbReference type="HOGENOM" id="CLU_865009_0_0_2"/>
<feature type="transmembrane region" description="Helical" evidence="2">
    <location>
        <begin position="5"/>
        <end position="24"/>
    </location>
</feature>
<evidence type="ECO:0000313" key="3">
    <source>
        <dbReference type="EMBL" id="AEB95090.1"/>
    </source>
</evidence>
<sequence>MKLKIVFAIAIIIIVLVSFSAYWYSRTSHNEVNVAYTKPTDEVKLFPTQSRGFSLIGSYLSDSRYGMAQLYGQSSSLMASPFLWNVKEGEGQVTMNFSNYLKVVINMSKVNKITPSIPVDGYPGLMYGREMWFPFVAQTETYRLNLPEIVNDLPSFYSILNYSIFVNEGTVDDFSYDIWLSQNPNITYLKYGDFEVMIWLYWHENFSSDKYMIYTGEMTIPVEVNGTFEPMNFSVYVLPRTGSADGWTGVYLLAPRNLQGSVGVPIAYVLNNMSPYLSKVKINIYNTSKYYLDAIQVGMEFNDISGTADLGYSLYSWTLTFGNATA</sequence>
<gene>
    <name evidence="3" type="ordered locus">Mcup_0985</name>
</gene>
<dbReference type="OrthoDB" id="37142at2157"/>
<dbReference type="Pfam" id="PF01670">
    <property type="entry name" value="Glyco_hydro_12"/>
    <property type="match status" value="1"/>
</dbReference>
<dbReference type="PATRIC" id="fig|1006006.8.peg.977"/>
<proteinExistence type="inferred from homology"/>
<dbReference type="InterPro" id="IPR002594">
    <property type="entry name" value="GH12"/>
</dbReference>
<dbReference type="KEGG" id="mcn:Mcup_0985"/>
<keyword evidence="2" id="KW-0472">Membrane</keyword>
<organism evidence="3 4">
    <name type="scientific">Metallosphaera cuprina (strain Ar-4)</name>
    <dbReference type="NCBI Taxonomy" id="1006006"/>
    <lineage>
        <taxon>Archaea</taxon>
        <taxon>Thermoproteota</taxon>
        <taxon>Thermoprotei</taxon>
        <taxon>Sulfolobales</taxon>
        <taxon>Sulfolobaceae</taxon>
        <taxon>Metallosphaera</taxon>
    </lineage>
</organism>
<dbReference type="RefSeq" id="WP_013737588.1">
    <property type="nucleotide sequence ID" value="NC_015435.1"/>
</dbReference>
<dbReference type="EMBL" id="CP002656">
    <property type="protein sequence ID" value="AEB95090.1"/>
    <property type="molecule type" value="Genomic_DNA"/>
</dbReference>
<accession>F4G2P2</accession>
<keyword evidence="2" id="KW-1133">Transmembrane helix</keyword>
<protein>
    <submittedName>
        <fullName evidence="3">Cellulase (Endo 1,4 beta glucanase), putative (CelB)</fullName>
    </submittedName>
</protein>
<dbReference type="GO" id="GO:0008810">
    <property type="term" value="F:cellulase activity"/>
    <property type="evidence" value="ECO:0007669"/>
    <property type="project" value="InterPro"/>
</dbReference>
<keyword evidence="2" id="KW-0812">Transmembrane</keyword>
<keyword evidence="4" id="KW-1185">Reference proteome</keyword>
<dbReference type="SMR" id="F4G2P2"/>
<evidence type="ECO:0000313" key="4">
    <source>
        <dbReference type="Proteomes" id="UP000007812"/>
    </source>
</evidence>
<dbReference type="AlphaFoldDB" id="F4G2P2"/>
<reference evidence="3 4" key="1">
    <citation type="journal article" date="2011" name="J. Bacteriol.">
        <title>Complete genome sequence of Metallosphaera cuprina, a metal sulfide-oxidizing archaeon from a hot spring.</title>
        <authorList>
            <person name="Liu L.J."/>
            <person name="You X.Y."/>
            <person name="Zheng H."/>
            <person name="Wang S."/>
            <person name="Jiang C.Y."/>
            <person name="Liu S.J."/>
        </authorList>
    </citation>
    <scope>NUCLEOTIDE SEQUENCE [LARGE SCALE GENOMIC DNA]</scope>
    <source>
        <strain evidence="3 4">Ar-4</strain>
    </source>
</reference>